<feature type="transmembrane region" description="Helical" evidence="6">
    <location>
        <begin position="183"/>
        <end position="206"/>
    </location>
</feature>
<dbReference type="InterPro" id="IPR050833">
    <property type="entry name" value="Poly_Biosynth_Transport"/>
</dbReference>
<feature type="transmembrane region" description="Helical" evidence="6">
    <location>
        <begin position="346"/>
        <end position="367"/>
    </location>
</feature>
<accession>A0A7V8RMN7</accession>
<feature type="transmembrane region" description="Helical" evidence="6">
    <location>
        <begin position="227"/>
        <end position="249"/>
    </location>
</feature>
<dbReference type="CDD" id="cd13125">
    <property type="entry name" value="MATE_like_10"/>
    <property type="match status" value="1"/>
</dbReference>
<dbReference type="InterPro" id="IPR044550">
    <property type="entry name" value="WzxE"/>
</dbReference>
<sequence>MRVTHIPQLFNMNLFKTSALSAVSVLVRILVMLGLNKVLAIYVGPGGYALIGQFQNFIQMVLSVSGGAVNTGITKYTSQYYDNKPKRVSFWRAGMTITLLASGITAVAVALMSDYLAIYLLHDVSFSGVFIWLSITLVLFALNNFLLAVLNGRKEVVRYVLCSVAGNIFSLIITFVLVVKFGIYGAFVALATYQSVTLFITIFFCCKSQWLSYDNFIGSADIGSFKALGLYAVMALTSAICVPLSHIFIRSFLGANFGLVSAGMWEALWRLSATYLMVITATLAVYYLPRLSELKSNEEIKNEIIKILKIVLPLVMAMGVLLYLLRGLVITILFSKSFLPMEELMGWQLFGDTFKVASWILGFVLTAKALWKQYVVTEILFSLSFCLLVVFFQPLGLKGAVVAHAVNYSLHLLAMFLILRKERIL</sequence>
<feature type="transmembrane region" description="Helical" evidence="6">
    <location>
        <begin position="90"/>
        <end position="112"/>
    </location>
</feature>
<dbReference type="AlphaFoldDB" id="A0A7V8RMN7"/>
<evidence type="ECO:0000256" key="5">
    <source>
        <dbReference type="ARBA" id="ARBA00023136"/>
    </source>
</evidence>
<feature type="transmembrane region" description="Helical" evidence="6">
    <location>
        <begin position="310"/>
        <end position="334"/>
    </location>
</feature>
<evidence type="ECO:0000256" key="2">
    <source>
        <dbReference type="ARBA" id="ARBA00022475"/>
    </source>
</evidence>
<name>A0A7V8RMN7_9PSED</name>
<feature type="transmembrane region" description="Helical" evidence="6">
    <location>
        <begin position="20"/>
        <end position="42"/>
    </location>
</feature>
<dbReference type="EMBL" id="VDLV01000026">
    <property type="protein sequence ID" value="MBA1379323.1"/>
    <property type="molecule type" value="Genomic_DNA"/>
</dbReference>
<organism evidence="7 8">
    <name type="scientific">Pseudomonas brassicacearum subsp. neoaurantiaca</name>
    <dbReference type="NCBI Taxonomy" id="494916"/>
    <lineage>
        <taxon>Bacteria</taxon>
        <taxon>Pseudomonadati</taxon>
        <taxon>Pseudomonadota</taxon>
        <taxon>Gammaproteobacteria</taxon>
        <taxon>Pseudomonadales</taxon>
        <taxon>Pseudomonadaceae</taxon>
        <taxon>Pseudomonas</taxon>
    </lineage>
</organism>
<feature type="transmembrane region" description="Helical" evidence="6">
    <location>
        <begin position="48"/>
        <end position="69"/>
    </location>
</feature>
<comment type="caution">
    <text evidence="7">The sequence shown here is derived from an EMBL/GenBank/DDBJ whole genome shotgun (WGS) entry which is preliminary data.</text>
</comment>
<protein>
    <submittedName>
        <fullName evidence="7">O-antigen translocase</fullName>
    </submittedName>
</protein>
<feature type="transmembrane region" description="Helical" evidence="6">
    <location>
        <begin position="374"/>
        <end position="395"/>
    </location>
</feature>
<feature type="transmembrane region" description="Helical" evidence="6">
    <location>
        <begin position="124"/>
        <end position="149"/>
    </location>
</feature>
<keyword evidence="2" id="KW-1003">Cell membrane</keyword>
<evidence type="ECO:0000256" key="3">
    <source>
        <dbReference type="ARBA" id="ARBA00022692"/>
    </source>
</evidence>
<comment type="subcellular location">
    <subcellularLocation>
        <location evidence="1">Cell membrane</location>
        <topology evidence="1">Multi-pass membrane protein</topology>
    </subcellularLocation>
</comment>
<dbReference type="PANTHER" id="PTHR30250:SF30">
    <property type="entry name" value="LIPID III FLIPPASE"/>
    <property type="match status" value="1"/>
</dbReference>
<evidence type="ECO:0000313" key="8">
    <source>
        <dbReference type="Proteomes" id="UP000572407"/>
    </source>
</evidence>
<dbReference type="PANTHER" id="PTHR30250">
    <property type="entry name" value="PST FAMILY PREDICTED COLANIC ACID TRANSPORTER"/>
    <property type="match status" value="1"/>
</dbReference>
<proteinExistence type="predicted"/>
<gene>
    <name evidence="7" type="ORF">FHK92_16170</name>
</gene>
<keyword evidence="3 6" id="KW-0812">Transmembrane</keyword>
<dbReference type="GO" id="GO:0005886">
    <property type="term" value="C:plasma membrane"/>
    <property type="evidence" value="ECO:0007669"/>
    <property type="project" value="UniProtKB-SubCell"/>
</dbReference>
<dbReference type="GO" id="GO:0009246">
    <property type="term" value="P:enterobacterial common antigen biosynthetic process"/>
    <property type="evidence" value="ECO:0007669"/>
    <property type="project" value="InterPro"/>
</dbReference>
<dbReference type="Proteomes" id="UP000572407">
    <property type="component" value="Unassembled WGS sequence"/>
</dbReference>
<evidence type="ECO:0000256" key="1">
    <source>
        <dbReference type="ARBA" id="ARBA00004651"/>
    </source>
</evidence>
<evidence type="ECO:0000313" key="7">
    <source>
        <dbReference type="EMBL" id="MBA1379323.1"/>
    </source>
</evidence>
<feature type="transmembrane region" description="Helical" evidence="6">
    <location>
        <begin position="401"/>
        <end position="419"/>
    </location>
</feature>
<evidence type="ECO:0000256" key="6">
    <source>
        <dbReference type="SAM" id="Phobius"/>
    </source>
</evidence>
<feature type="transmembrane region" description="Helical" evidence="6">
    <location>
        <begin position="269"/>
        <end position="289"/>
    </location>
</feature>
<keyword evidence="5 6" id="KW-0472">Membrane</keyword>
<keyword evidence="4 6" id="KW-1133">Transmembrane helix</keyword>
<evidence type="ECO:0000256" key="4">
    <source>
        <dbReference type="ARBA" id="ARBA00022989"/>
    </source>
</evidence>
<feature type="transmembrane region" description="Helical" evidence="6">
    <location>
        <begin position="156"/>
        <end position="177"/>
    </location>
</feature>
<reference evidence="7 8" key="1">
    <citation type="submission" date="2019-06" db="EMBL/GenBank/DDBJ databases">
        <title>Analysis of the biodiversity of Brassica napus bacterial endophytes for the selection of potential efficient biofertilizers for rapeseed crops.</title>
        <authorList>
            <person name="Jimenez-Gomez A."/>
            <person name="Saati-Santamaria Z."/>
            <person name="Menendez E."/>
            <person name="Rivas R."/>
            <person name="Mateos P.F."/>
            <person name="Velazquez E."/>
            <person name="Garcia-Fraile P."/>
        </authorList>
    </citation>
    <scope>NUCLEOTIDE SEQUENCE [LARGE SCALE GENOMIC DNA]</scope>
    <source>
        <strain evidence="7 8">CDVBN10</strain>
    </source>
</reference>